<dbReference type="InterPro" id="IPR020595">
    <property type="entry name" value="MnmG-rel_CS"/>
</dbReference>
<evidence type="ECO:0000256" key="11">
    <source>
        <dbReference type="HAMAP-Rule" id="MF_00129"/>
    </source>
</evidence>
<feature type="domain" description="tRNA uridine 5-carboxymethylaminomethyl modification enzyme C-terminal subdomain" evidence="12">
    <location>
        <begin position="551"/>
        <end position="622"/>
    </location>
</feature>
<evidence type="ECO:0000256" key="1">
    <source>
        <dbReference type="ARBA" id="ARBA00001974"/>
    </source>
</evidence>
<dbReference type="PROSITE" id="PS01281">
    <property type="entry name" value="GIDA_2"/>
    <property type="match status" value="1"/>
</dbReference>
<dbReference type="SMART" id="SM01228">
    <property type="entry name" value="GIDA_assoc_3"/>
    <property type="match status" value="1"/>
</dbReference>
<evidence type="ECO:0000256" key="7">
    <source>
        <dbReference type="ARBA" id="ARBA00022827"/>
    </source>
</evidence>
<dbReference type="Gene3D" id="3.50.50.60">
    <property type="entry name" value="FAD/NAD(P)-binding domain"/>
    <property type="match status" value="2"/>
</dbReference>
<dbReference type="GO" id="GO:0030488">
    <property type="term" value="P:tRNA methylation"/>
    <property type="evidence" value="ECO:0007669"/>
    <property type="project" value="TreeGrafter"/>
</dbReference>
<dbReference type="NCBIfam" id="TIGR00136">
    <property type="entry name" value="mnmG_gidA"/>
    <property type="match status" value="1"/>
</dbReference>
<dbReference type="InterPro" id="IPR002218">
    <property type="entry name" value="MnmG-rel"/>
</dbReference>
<dbReference type="InterPro" id="IPR049312">
    <property type="entry name" value="GIDA_C_N"/>
</dbReference>
<gene>
    <name evidence="11" type="primary">mnmG</name>
    <name evidence="11" type="synonym">gidA</name>
    <name evidence="13" type="ordered locus">Sulba_1924</name>
</gene>
<evidence type="ECO:0000256" key="6">
    <source>
        <dbReference type="ARBA" id="ARBA00022694"/>
    </source>
</evidence>
<dbReference type="PANTHER" id="PTHR11806:SF0">
    <property type="entry name" value="PROTEIN MTO1 HOMOLOG, MITOCHONDRIAL"/>
    <property type="match status" value="1"/>
</dbReference>
<keyword evidence="11" id="KW-0963">Cytoplasm</keyword>
<dbReference type="InterPro" id="IPR044920">
    <property type="entry name" value="MnmG_C_subdom_sf"/>
</dbReference>
<evidence type="ECO:0000256" key="10">
    <source>
        <dbReference type="ARBA" id="ARBA00031800"/>
    </source>
</evidence>
<reference evidence="13 14" key="1">
    <citation type="submission" date="2012-06" db="EMBL/GenBank/DDBJ databases">
        <title>Complete sequence of Sulfurospirillum barnesii SES-3.</title>
        <authorList>
            <consortium name="US DOE Joint Genome Institute"/>
            <person name="Lucas S."/>
            <person name="Han J."/>
            <person name="Lapidus A."/>
            <person name="Cheng J.-F."/>
            <person name="Goodwin L."/>
            <person name="Pitluck S."/>
            <person name="Peters L."/>
            <person name="Ovchinnikova G."/>
            <person name="Lu M."/>
            <person name="Detter J.C."/>
            <person name="Han C."/>
            <person name="Tapia R."/>
            <person name="Land M."/>
            <person name="Hauser L."/>
            <person name="Kyrpides N."/>
            <person name="Ivanova N."/>
            <person name="Pagani I."/>
            <person name="Stolz J."/>
            <person name="Arkin A."/>
            <person name="Dehal P."/>
            <person name="Oremland R."/>
            <person name="Saltikov C."/>
            <person name="Basu P."/>
            <person name="Hollibaugh J."/>
            <person name="Newman D."/>
            <person name="Stolyar S."/>
            <person name="Hazen T."/>
            <person name="Woyke T."/>
        </authorList>
    </citation>
    <scope>NUCLEOTIDE SEQUENCE [LARGE SCALE GENOMIC DNA]</scope>
    <source>
        <strain evidence="14">ATCC 700032 / DSM 10660 / SES-3</strain>
    </source>
</reference>
<dbReference type="PROSITE" id="PS01280">
    <property type="entry name" value="GIDA_1"/>
    <property type="match status" value="1"/>
</dbReference>
<evidence type="ECO:0000256" key="2">
    <source>
        <dbReference type="ARBA" id="ARBA00003717"/>
    </source>
</evidence>
<dbReference type="FunFam" id="1.10.150.570:FF:000001">
    <property type="entry name" value="tRNA uridine 5-carboxymethylaminomethyl modification enzyme MnmG"/>
    <property type="match status" value="1"/>
</dbReference>
<keyword evidence="5 11" id="KW-0285">Flavoprotein</keyword>
<dbReference type="HAMAP" id="MF_00129">
    <property type="entry name" value="MnmG_GidA"/>
    <property type="match status" value="1"/>
</dbReference>
<dbReference type="PATRIC" id="fig|760154.4.peg.1921"/>
<dbReference type="SUPFAM" id="SSF51905">
    <property type="entry name" value="FAD/NAD(P)-binding domain"/>
    <property type="match status" value="1"/>
</dbReference>
<dbReference type="InterPro" id="IPR036188">
    <property type="entry name" value="FAD/NAD-bd_sf"/>
</dbReference>
<proteinExistence type="inferred from homology"/>
<feature type="binding site" evidence="11">
    <location>
        <begin position="18"/>
        <end position="23"/>
    </location>
    <ligand>
        <name>FAD</name>
        <dbReference type="ChEBI" id="CHEBI:57692"/>
    </ligand>
</feature>
<dbReference type="PANTHER" id="PTHR11806">
    <property type="entry name" value="GLUCOSE INHIBITED DIVISION PROTEIN A"/>
    <property type="match status" value="1"/>
</dbReference>
<dbReference type="KEGG" id="sba:Sulba_1924"/>
<protein>
    <recommendedName>
        <fullName evidence="4 11">tRNA uridine 5-carboxymethylaminomethyl modification enzyme MnmG</fullName>
    </recommendedName>
    <alternativeName>
        <fullName evidence="10 11">Glucose-inhibited division protein A</fullName>
    </alternativeName>
</protein>
<evidence type="ECO:0000256" key="8">
    <source>
        <dbReference type="ARBA" id="ARBA00023027"/>
    </source>
</evidence>
<dbReference type="AlphaFoldDB" id="I3XZ30"/>
<dbReference type="PRINTS" id="PR00411">
    <property type="entry name" value="PNDRDTASEI"/>
</dbReference>
<evidence type="ECO:0000256" key="5">
    <source>
        <dbReference type="ARBA" id="ARBA00022630"/>
    </source>
</evidence>
<keyword evidence="8 11" id="KW-0520">NAD</keyword>
<dbReference type="Gene3D" id="1.10.150.570">
    <property type="entry name" value="GidA associated domain, C-terminal subdomain"/>
    <property type="match status" value="1"/>
</dbReference>
<dbReference type="Pfam" id="PF21680">
    <property type="entry name" value="GIDA_C_1st"/>
    <property type="match status" value="1"/>
</dbReference>
<sequence length="632" mass="70827">MYTTKVKIRMKYDVIVIGGGHAGIEASLASARLGHKTLLLSLLAEQIGAASCNPAIGGLAKGHLVKEIDALGGQMGLATDNAGIQFRTLNLSKGPAVRGSRAQIDMDRYRIYMRTIILNTENLYVAQEMAEKIITDNGIVTGVITALGNHYHAPKVILTTGTFLKGLIHIGEFQQEAGRVGEFPSRTLSDSIQSLGIRMGRLKTGTCARIDAKTIDFSKMELQPGDENPMPFSFRTERESFKPFQLPCYIAYTNEETHTIIEGNFHRAPLFTGQINGIGPRYCPSIEDKINRFRDKERHHLFIEPQTREATEYYINGFSTSLPTDTQLNMIHSVQGMENARIVRYGYAIEYDYVDPTELKHSLETKKVSGLYCAGQINGTTGYEEAAAQGLMAGINASLSLRDEEPLVFRRDEAYIGVLIDDLVTKGTKEPYRMFTSRAEYRLLLREDNADLRLMPYGYKIGLIDEKTHEKMVKKQKELKEGLRYLEESSLTPSHENNAFLASIGEDKITDKVSLQKIVARSDFSIEKLEKLAPLVLEFSEDAKEQILVEAKYKNYIIKQKDQIDGMKEMMNVKIPPMMDFSSISGLSNEVVEKLQRFNPPTLFAASEISGMTPAALDILHVYIKIHNKKIN</sequence>
<dbReference type="InterPro" id="IPR040131">
    <property type="entry name" value="MnmG_N"/>
</dbReference>
<comment type="caution">
    <text evidence="11">Lacks conserved residue(s) required for the propagation of feature annotation.</text>
</comment>
<dbReference type="FunFam" id="3.50.50.60:FF:000002">
    <property type="entry name" value="tRNA uridine 5-carboxymethylaminomethyl modification enzyme MnmG"/>
    <property type="match status" value="1"/>
</dbReference>
<dbReference type="Gene3D" id="1.10.10.1800">
    <property type="entry name" value="tRNA uridine 5-carboxymethylaminomethyl modification enzyme MnmG/GidA"/>
    <property type="match status" value="1"/>
</dbReference>
<accession>I3XZ30</accession>
<dbReference type="STRING" id="760154.Sulba_1924"/>
<dbReference type="EMBL" id="CP003333">
    <property type="protein sequence ID" value="AFL69204.1"/>
    <property type="molecule type" value="Genomic_DNA"/>
</dbReference>
<keyword evidence="6 11" id="KW-0819">tRNA processing</keyword>
<comment type="subcellular location">
    <subcellularLocation>
        <location evidence="11">Cytoplasm</location>
    </subcellularLocation>
</comment>
<comment type="cofactor">
    <cofactor evidence="1 11">
        <name>FAD</name>
        <dbReference type="ChEBI" id="CHEBI:57692"/>
    </cofactor>
</comment>
<organism evidence="13 14">
    <name type="scientific">Sulfurospirillum barnesii (strain ATCC 700032 / DSM 10660 / SES-3)</name>
    <dbReference type="NCBI Taxonomy" id="760154"/>
    <lineage>
        <taxon>Bacteria</taxon>
        <taxon>Pseudomonadati</taxon>
        <taxon>Campylobacterota</taxon>
        <taxon>Epsilonproteobacteria</taxon>
        <taxon>Campylobacterales</taxon>
        <taxon>Sulfurospirillaceae</taxon>
        <taxon>Sulfurospirillum</taxon>
    </lineage>
</organism>
<dbReference type="InterPro" id="IPR047001">
    <property type="entry name" value="MnmG_C_subdom"/>
</dbReference>
<evidence type="ECO:0000256" key="9">
    <source>
        <dbReference type="ARBA" id="ARBA00025948"/>
    </source>
</evidence>
<keyword evidence="14" id="KW-1185">Reference proteome</keyword>
<dbReference type="GO" id="GO:0050660">
    <property type="term" value="F:flavin adenine dinucleotide binding"/>
    <property type="evidence" value="ECO:0007669"/>
    <property type="project" value="UniProtKB-UniRule"/>
</dbReference>
<comment type="function">
    <text evidence="2 11">NAD-binding protein involved in the addition of a carboxymethylaminomethyl (cmnm) group at the wobble position (U34) of certain tRNAs, forming tRNA-cmnm(5)s(2)U34.</text>
</comment>
<evidence type="ECO:0000259" key="12">
    <source>
        <dbReference type="SMART" id="SM01228"/>
    </source>
</evidence>
<feature type="binding site" evidence="11">
    <location>
        <begin position="279"/>
        <end position="293"/>
    </location>
    <ligand>
        <name>NAD(+)</name>
        <dbReference type="ChEBI" id="CHEBI:57540"/>
    </ligand>
</feature>
<dbReference type="Proteomes" id="UP000006176">
    <property type="component" value="Chromosome"/>
</dbReference>
<dbReference type="InterPro" id="IPR026904">
    <property type="entry name" value="MnmG_C"/>
</dbReference>
<evidence type="ECO:0000313" key="14">
    <source>
        <dbReference type="Proteomes" id="UP000006176"/>
    </source>
</evidence>
<dbReference type="GO" id="GO:0005829">
    <property type="term" value="C:cytosol"/>
    <property type="evidence" value="ECO:0007669"/>
    <property type="project" value="TreeGrafter"/>
</dbReference>
<keyword evidence="7 11" id="KW-0274">FAD</keyword>
<name>I3XZ30_SULBS</name>
<dbReference type="GO" id="GO:0002098">
    <property type="term" value="P:tRNA wobble uridine modification"/>
    <property type="evidence" value="ECO:0007669"/>
    <property type="project" value="InterPro"/>
</dbReference>
<comment type="similarity">
    <text evidence="3 11">Belongs to the MnmG family.</text>
</comment>
<dbReference type="Pfam" id="PF01134">
    <property type="entry name" value="GIDA"/>
    <property type="match status" value="1"/>
</dbReference>
<evidence type="ECO:0000256" key="3">
    <source>
        <dbReference type="ARBA" id="ARBA00007653"/>
    </source>
</evidence>
<dbReference type="Pfam" id="PF13932">
    <property type="entry name" value="SAM_GIDA_C"/>
    <property type="match status" value="1"/>
</dbReference>
<dbReference type="eggNOG" id="COG0445">
    <property type="taxonomic scope" value="Bacteria"/>
</dbReference>
<dbReference type="HOGENOM" id="CLU_007831_2_2_7"/>
<comment type="subunit">
    <text evidence="9 11">Homodimer. Heterotetramer of two MnmE and two MnmG subunits.</text>
</comment>
<evidence type="ECO:0000256" key="4">
    <source>
        <dbReference type="ARBA" id="ARBA00020461"/>
    </source>
</evidence>
<evidence type="ECO:0000313" key="13">
    <source>
        <dbReference type="EMBL" id="AFL69204.1"/>
    </source>
</evidence>
<dbReference type="InterPro" id="IPR004416">
    <property type="entry name" value="MnmG"/>
</dbReference>